<dbReference type="EMBL" id="JPDN02000030">
    <property type="protein sequence ID" value="PON23287.1"/>
    <property type="molecule type" value="Genomic_DNA"/>
</dbReference>
<dbReference type="RefSeq" id="XP_024405074.1">
    <property type="nucleotide sequence ID" value="XM_024550179.1"/>
</dbReference>
<evidence type="ECO:0000313" key="1">
    <source>
        <dbReference type="EMBL" id="PON23287.1"/>
    </source>
</evidence>
<gene>
    <name evidence="1" type="ORF">TGAM01_v207814</name>
</gene>
<dbReference type="AlphaFoldDB" id="A0A2P4ZG94"/>
<proteinExistence type="predicted"/>
<sequence length="147" mass="17089">MVYAPYRRDLKRLPVAKLPELLLLLSPSLQALLANLSLESLVPHIHEEMRVILHALADEEGFTISERVLWGPPIIWLQNGGFRTRRNQICFCIIIPRPKSRVINLEEGQQGEEEEAYECVFECTIRRPIAEGQFVSFSFSVSRWRYH</sequence>
<organism evidence="1 2">
    <name type="scientific">Trichoderma gamsii</name>
    <dbReference type="NCBI Taxonomy" id="398673"/>
    <lineage>
        <taxon>Eukaryota</taxon>
        <taxon>Fungi</taxon>
        <taxon>Dikarya</taxon>
        <taxon>Ascomycota</taxon>
        <taxon>Pezizomycotina</taxon>
        <taxon>Sordariomycetes</taxon>
        <taxon>Hypocreomycetidae</taxon>
        <taxon>Hypocreales</taxon>
        <taxon>Hypocreaceae</taxon>
        <taxon>Trichoderma</taxon>
    </lineage>
</organism>
<dbReference type="GeneID" id="36347721"/>
<comment type="caution">
    <text evidence="1">The sequence shown here is derived from an EMBL/GenBank/DDBJ whole genome shotgun (WGS) entry which is preliminary data.</text>
</comment>
<protein>
    <submittedName>
        <fullName evidence="1">Uncharacterized protein</fullName>
    </submittedName>
</protein>
<name>A0A2P4ZG94_9HYPO</name>
<keyword evidence="2" id="KW-1185">Reference proteome</keyword>
<evidence type="ECO:0000313" key="2">
    <source>
        <dbReference type="Proteomes" id="UP000054821"/>
    </source>
</evidence>
<accession>A0A2P4ZG94</accession>
<reference evidence="1 2" key="1">
    <citation type="journal article" date="2016" name="Genome Announc.">
        <title>Draft Whole-Genome Sequence of Trichoderma gamsii T6085, a Promising Biocontrol Agent of Fusarium Head Blight on Wheat.</title>
        <authorList>
            <person name="Baroncelli R."/>
            <person name="Zapparata A."/>
            <person name="Piaggeschi G."/>
            <person name="Sarrocco S."/>
            <person name="Vannacci G."/>
        </authorList>
    </citation>
    <scope>NUCLEOTIDE SEQUENCE [LARGE SCALE GENOMIC DNA]</scope>
    <source>
        <strain evidence="1 2">T6085</strain>
    </source>
</reference>
<dbReference type="Proteomes" id="UP000054821">
    <property type="component" value="Unassembled WGS sequence"/>
</dbReference>